<comment type="subcellular location">
    <subcellularLocation>
        <location evidence="2">Cell inner membrane</location>
        <topology evidence="2">Multi-pass membrane protein</topology>
    </subcellularLocation>
</comment>
<evidence type="ECO:0000256" key="19">
    <source>
        <dbReference type="SAM" id="Coils"/>
    </source>
</evidence>
<dbReference type="InterPro" id="IPR000700">
    <property type="entry name" value="PAS-assoc_C"/>
</dbReference>
<feature type="domain" description="PAC" evidence="24">
    <location>
        <begin position="669"/>
        <end position="722"/>
    </location>
</feature>
<dbReference type="Pfam" id="PF13185">
    <property type="entry name" value="GAF_2"/>
    <property type="match status" value="1"/>
</dbReference>
<evidence type="ECO:0000256" key="8">
    <source>
        <dbReference type="ARBA" id="ARBA00022741"/>
    </source>
</evidence>
<keyword evidence="13" id="KW-0843">Virulence</keyword>
<evidence type="ECO:0000256" key="16">
    <source>
        <dbReference type="ARBA" id="ARBA00068150"/>
    </source>
</evidence>
<dbReference type="RefSeq" id="WP_307107095.1">
    <property type="nucleotide sequence ID" value="NZ_JAUTAS010000001.1"/>
</dbReference>
<dbReference type="InterPro" id="IPR036890">
    <property type="entry name" value="HATPase_C_sf"/>
</dbReference>
<dbReference type="PROSITE" id="PS50109">
    <property type="entry name" value="HIS_KIN"/>
    <property type="match status" value="1"/>
</dbReference>
<keyword evidence="4" id="KW-1003">Cell membrane</keyword>
<dbReference type="SMART" id="SM00387">
    <property type="entry name" value="HATPase_c"/>
    <property type="match status" value="1"/>
</dbReference>
<feature type="transmembrane region" description="Helical" evidence="20">
    <location>
        <begin position="20"/>
        <end position="40"/>
    </location>
</feature>
<evidence type="ECO:0000256" key="7">
    <source>
        <dbReference type="ARBA" id="ARBA00022692"/>
    </source>
</evidence>
<evidence type="ECO:0000256" key="18">
    <source>
        <dbReference type="PROSITE-ProRule" id="PRU00169"/>
    </source>
</evidence>
<evidence type="ECO:0000256" key="14">
    <source>
        <dbReference type="ARBA" id="ARBA00023136"/>
    </source>
</evidence>
<dbReference type="InterPro" id="IPR004358">
    <property type="entry name" value="Sig_transdc_His_kin-like_C"/>
</dbReference>
<evidence type="ECO:0000259" key="26">
    <source>
        <dbReference type="PROSITE" id="PS50894"/>
    </source>
</evidence>
<dbReference type="InterPro" id="IPR036641">
    <property type="entry name" value="HPT_dom_sf"/>
</dbReference>
<dbReference type="InterPro" id="IPR000014">
    <property type="entry name" value="PAS"/>
</dbReference>
<evidence type="ECO:0000256" key="13">
    <source>
        <dbReference type="ARBA" id="ARBA00023026"/>
    </source>
</evidence>
<dbReference type="EC" id="2.7.13.3" evidence="3"/>
<dbReference type="SUPFAM" id="SSF47384">
    <property type="entry name" value="Homodimeric domain of signal transducing histidine kinase"/>
    <property type="match status" value="1"/>
</dbReference>
<dbReference type="GO" id="GO:0005524">
    <property type="term" value="F:ATP binding"/>
    <property type="evidence" value="ECO:0007669"/>
    <property type="project" value="UniProtKB-KW"/>
</dbReference>
<dbReference type="CDD" id="cd00082">
    <property type="entry name" value="HisKA"/>
    <property type="match status" value="1"/>
</dbReference>
<gene>
    <name evidence="27" type="ORF">QE424_002038</name>
</gene>
<evidence type="ECO:0000256" key="10">
    <source>
        <dbReference type="ARBA" id="ARBA00022840"/>
    </source>
</evidence>
<proteinExistence type="predicted"/>
<dbReference type="GO" id="GO:0000155">
    <property type="term" value="F:phosphorelay sensor kinase activity"/>
    <property type="evidence" value="ECO:0007669"/>
    <property type="project" value="InterPro"/>
</dbReference>
<evidence type="ECO:0000259" key="24">
    <source>
        <dbReference type="PROSITE" id="PS50113"/>
    </source>
</evidence>
<dbReference type="InterPro" id="IPR008207">
    <property type="entry name" value="Sig_transdc_His_kin_Hpt_dom"/>
</dbReference>
<comment type="caution">
    <text evidence="27">The sequence shown here is derived from an EMBL/GenBank/DDBJ whole genome shotgun (WGS) entry which is preliminary data.</text>
</comment>
<evidence type="ECO:0000256" key="6">
    <source>
        <dbReference type="ARBA" id="ARBA00022679"/>
    </source>
</evidence>
<dbReference type="InterPro" id="IPR029016">
    <property type="entry name" value="GAF-like_dom_sf"/>
</dbReference>
<dbReference type="InterPro" id="IPR013655">
    <property type="entry name" value="PAS_fold_3"/>
</dbReference>
<comment type="catalytic activity">
    <reaction evidence="1">
        <text>ATP + protein L-histidine = ADP + protein N-phospho-L-histidine.</text>
        <dbReference type="EC" id="2.7.13.3"/>
    </reaction>
</comment>
<evidence type="ECO:0000256" key="9">
    <source>
        <dbReference type="ARBA" id="ARBA00022777"/>
    </source>
</evidence>
<feature type="domain" description="Response regulatory" evidence="22">
    <location>
        <begin position="980"/>
        <end position="1103"/>
    </location>
</feature>
<keyword evidence="6 27" id="KW-0808">Transferase</keyword>
<dbReference type="PANTHER" id="PTHR45339:SF1">
    <property type="entry name" value="HYBRID SIGNAL TRANSDUCTION HISTIDINE KINASE J"/>
    <property type="match status" value="1"/>
</dbReference>
<dbReference type="CDD" id="cd16922">
    <property type="entry name" value="HATPase_EvgS-ArcB-TorS-like"/>
    <property type="match status" value="1"/>
</dbReference>
<dbReference type="Pfam" id="PF01627">
    <property type="entry name" value="Hpt"/>
    <property type="match status" value="1"/>
</dbReference>
<dbReference type="InterPro" id="IPR003660">
    <property type="entry name" value="HAMP_dom"/>
</dbReference>
<feature type="domain" description="PAS" evidence="23">
    <location>
        <begin position="465"/>
        <end position="518"/>
    </location>
</feature>
<dbReference type="PANTHER" id="PTHR45339">
    <property type="entry name" value="HYBRID SIGNAL TRANSDUCTION HISTIDINE KINASE J"/>
    <property type="match status" value="1"/>
</dbReference>
<dbReference type="SMART" id="SM00065">
    <property type="entry name" value="GAF"/>
    <property type="match status" value="1"/>
</dbReference>
<feature type="domain" description="Histidine kinase" evidence="21">
    <location>
        <begin position="740"/>
        <end position="961"/>
    </location>
</feature>
<keyword evidence="9 27" id="KW-0418">Kinase</keyword>
<feature type="transmembrane region" description="Helical" evidence="20">
    <location>
        <begin position="197"/>
        <end position="216"/>
    </location>
</feature>
<evidence type="ECO:0000256" key="15">
    <source>
        <dbReference type="ARBA" id="ARBA00064003"/>
    </source>
</evidence>
<dbReference type="SMART" id="SM00388">
    <property type="entry name" value="HisKA"/>
    <property type="match status" value="1"/>
</dbReference>
<dbReference type="Pfam" id="PF13188">
    <property type="entry name" value="PAS_8"/>
    <property type="match status" value="1"/>
</dbReference>
<evidence type="ECO:0000313" key="28">
    <source>
        <dbReference type="Proteomes" id="UP001226084"/>
    </source>
</evidence>
<dbReference type="SUPFAM" id="SSF158472">
    <property type="entry name" value="HAMP domain-like"/>
    <property type="match status" value="1"/>
</dbReference>
<evidence type="ECO:0000256" key="2">
    <source>
        <dbReference type="ARBA" id="ARBA00004429"/>
    </source>
</evidence>
<evidence type="ECO:0000256" key="11">
    <source>
        <dbReference type="ARBA" id="ARBA00022989"/>
    </source>
</evidence>
<dbReference type="InterPro" id="IPR001610">
    <property type="entry name" value="PAC"/>
</dbReference>
<accession>A0AAP5AHT9</accession>
<dbReference type="InterPro" id="IPR005467">
    <property type="entry name" value="His_kinase_dom"/>
</dbReference>
<evidence type="ECO:0000256" key="4">
    <source>
        <dbReference type="ARBA" id="ARBA00022475"/>
    </source>
</evidence>
<dbReference type="SMART" id="SM00086">
    <property type="entry name" value="PAC"/>
    <property type="match status" value="2"/>
</dbReference>
<dbReference type="SMART" id="SM00073">
    <property type="entry name" value="HPT"/>
    <property type="match status" value="1"/>
</dbReference>
<feature type="domain" description="HPt" evidence="26">
    <location>
        <begin position="1288"/>
        <end position="1379"/>
    </location>
</feature>
<evidence type="ECO:0000259" key="22">
    <source>
        <dbReference type="PROSITE" id="PS50110"/>
    </source>
</evidence>
<dbReference type="Pfam" id="PF00512">
    <property type="entry name" value="HisKA"/>
    <property type="match status" value="1"/>
</dbReference>
<keyword evidence="8" id="KW-0547">Nucleotide-binding</keyword>
<dbReference type="PROSITE" id="PS50110">
    <property type="entry name" value="RESPONSE_REGULATORY"/>
    <property type="match status" value="2"/>
</dbReference>
<dbReference type="Gene3D" id="3.30.450.40">
    <property type="match status" value="1"/>
</dbReference>
<dbReference type="SUPFAM" id="SSF52172">
    <property type="entry name" value="CheY-like"/>
    <property type="match status" value="2"/>
</dbReference>
<evidence type="ECO:0000313" key="27">
    <source>
        <dbReference type="EMBL" id="MDQ1108879.1"/>
    </source>
</evidence>
<dbReference type="InterPro" id="IPR003018">
    <property type="entry name" value="GAF"/>
</dbReference>
<dbReference type="Gene3D" id="6.10.340.10">
    <property type="match status" value="1"/>
</dbReference>
<dbReference type="SMART" id="SM00448">
    <property type="entry name" value="REC"/>
    <property type="match status" value="2"/>
</dbReference>
<dbReference type="InterPro" id="IPR011006">
    <property type="entry name" value="CheY-like_superfamily"/>
</dbReference>
<dbReference type="SUPFAM" id="SSF55781">
    <property type="entry name" value="GAF domain-like"/>
    <property type="match status" value="1"/>
</dbReference>
<dbReference type="GO" id="GO:0005886">
    <property type="term" value="C:plasma membrane"/>
    <property type="evidence" value="ECO:0007669"/>
    <property type="project" value="UniProtKB-SubCell"/>
</dbReference>
<evidence type="ECO:0000259" key="25">
    <source>
        <dbReference type="PROSITE" id="PS50885"/>
    </source>
</evidence>
<dbReference type="Gene3D" id="3.30.450.20">
    <property type="entry name" value="PAS domain"/>
    <property type="match status" value="2"/>
</dbReference>
<dbReference type="SUPFAM" id="SSF47226">
    <property type="entry name" value="Histidine-containing phosphotransfer domain, HPT domain"/>
    <property type="match status" value="1"/>
</dbReference>
<dbReference type="InterPro" id="IPR001789">
    <property type="entry name" value="Sig_transdc_resp-reg_receiver"/>
</dbReference>
<feature type="coiled-coil region" evidence="19">
    <location>
        <begin position="431"/>
        <end position="458"/>
    </location>
</feature>
<dbReference type="FunFam" id="3.30.565.10:FF:000010">
    <property type="entry name" value="Sensor histidine kinase RcsC"/>
    <property type="match status" value="1"/>
</dbReference>
<dbReference type="InterPro" id="IPR024478">
    <property type="entry name" value="HlyB_4HB_MCP"/>
</dbReference>
<dbReference type="SUPFAM" id="SSF55874">
    <property type="entry name" value="ATPase domain of HSP90 chaperone/DNA topoisomerase II/histidine kinase"/>
    <property type="match status" value="1"/>
</dbReference>
<evidence type="ECO:0000256" key="17">
    <source>
        <dbReference type="PROSITE-ProRule" id="PRU00110"/>
    </source>
</evidence>
<sequence>MNALSRYLQGASLGHKLSAAFAVMLLLAVGLGILGVHALGRFSAEIQRMYEKDLQGVSNARAVQFHYATMGRHLRQALLTADPSLQALASQQIEREHAQLQRELDQLHQRVFRDINRAHLAAFERDYATYRRNMTAVLQLARQGRLQEARAQASSPQFADMGDAVANAMEAVATTKEEGARLSLQKVQALAVDTKRWVWTILLLGGVFSTIFAWLITRSIGIPAVELRKAVERIAGGDLQHEVPHTAYPNDMGALARAVAVLQVAARELEDQRWVKASSAALSAELQSATSTQELAKVFFAFMAPLLGVGRAALYLHDEVHHRLRLLSGFANDGHDAPPGQIRLGEGLVGQCAASRAPILLADPPADYLRIGSALGSAAARSVSVIPLIRGARVLGVLEVASLDLPSPARHALLDAALPTLAGNLEIMQRAEHTQLLLEETRAQASELEVQSTELAAQKDAIQATEAWYRGIFDSSPDGLLVAGADGRITMVNPQLERMFGYATGELHGKLIETLVPDAVRAAHPGLRDGFMQAGGMRSMAVRNNELSGRRRDGSTFPIDVGLSRLPAFGGGGVCVCAAVRDVTRLRATEQRLGFALRGGNLGLWDWDVATGTSEVNTIWAQMLGYSLDELSSAGGAAKAWDAMLHPDDSVEVHRQFDHCINDPDADDFDAHFRMRDRSGAWRWIHSLGRATERDHGGRAVRLVGIHQDVTERRQLEDETLRAKEAAEEATRAKSEFLANMSHEIRTPMNAIIGMSHLALQTELAPRQRNYIEKVNRSAEALLGIINDILDFSKIEAGKMGMERLDFRLEDVLDHVANLVSMKAEDKGLELLFSCAADVPTALVGDALRLGQVLLNLCSNALKFTERGEVILGIETAARTEDGIALHFWVKDTGIGMTPEQCARMFQSFSQADGSTTRRYGGTGLGLAISRTLVELMGGRIWVDSMPDQGSTFHFHAHFGLQADPAPRRMFRAEELQGLRVLVVDDNAAAREILSTMARQFGLEVDTARNGTQGLRMVRQAYARQLAYDLVLMDWKMPAMDGVEVVRRLQSLSEGEAPAVIMVTAFGRDEAIAEAATTGARLKGLLTKPVTPSTLLESIGQALGTGTVGDDRIELKASAGSTRFEQLRGSRVLLVEDNELNQEVALEFLGQAGIEVTLAVNGQEALDILSRESSFDGVLMDCQMPVMDGYEATRRLRAQPRFQHLPIIAMTANAMAGDREKVLAAGMVDHIAKPLRMEAMFACMAKWIGTDRAFSAASAVRVSDPPASAFPAITGIDVARSLAGVDNDVKFYRRLLGLFRTENMSFLGDFTRALREGDAEATMRRAHTLRGTAGTVGATGVAEAAARLERACLDRADTDSLEALLAETAGRLQPVLDAIASAGIDERRTAADAPVTGVPTAAPGPAAALLLTRLRALLSENDADAQEVFERLTHQLHAEGNPLAAALAPMARLIDTIRFGEALDCLDAAMRADGP</sequence>
<evidence type="ECO:0000256" key="20">
    <source>
        <dbReference type="SAM" id="Phobius"/>
    </source>
</evidence>
<dbReference type="Gene3D" id="3.40.50.2300">
    <property type="match status" value="2"/>
</dbReference>
<dbReference type="Gene3D" id="3.30.565.10">
    <property type="entry name" value="Histidine kinase-like ATPase, C-terminal domain"/>
    <property type="match status" value="1"/>
</dbReference>
<dbReference type="Gene3D" id="1.20.120.160">
    <property type="entry name" value="HPT domain"/>
    <property type="match status" value="1"/>
</dbReference>
<keyword evidence="12" id="KW-0902">Two-component regulatory system</keyword>
<dbReference type="SUPFAM" id="SSF55785">
    <property type="entry name" value="PYP-like sensor domain (PAS domain)"/>
    <property type="match status" value="2"/>
</dbReference>
<protein>
    <recommendedName>
        <fullName evidence="16">Sensory/regulatory protein RpfC</fullName>
        <ecNumber evidence="3">2.7.13.3</ecNumber>
    </recommendedName>
</protein>
<keyword evidence="10" id="KW-0067">ATP-binding</keyword>
<dbReference type="NCBIfam" id="TIGR00229">
    <property type="entry name" value="sensory_box"/>
    <property type="match status" value="2"/>
</dbReference>
<feature type="modified residue" description="4-aspartylphosphate" evidence="18">
    <location>
        <position position="1181"/>
    </location>
</feature>
<feature type="modified residue" description="4-aspartylphosphate" evidence="18">
    <location>
        <position position="1034"/>
    </location>
</feature>
<keyword evidence="7 20" id="KW-0812">Transmembrane</keyword>
<feature type="domain" description="HAMP" evidence="25">
    <location>
        <begin position="218"/>
        <end position="271"/>
    </location>
</feature>
<evidence type="ECO:0000259" key="21">
    <source>
        <dbReference type="PROSITE" id="PS50109"/>
    </source>
</evidence>
<keyword evidence="14 20" id="KW-0472">Membrane</keyword>
<reference evidence="27" key="1">
    <citation type="submission" date="2023-07" db="EMBL/GenBank/DDBJ databases">
        <title>Functional and genomic diversity of the sorghum phyllosphere microbiome.</title>
        <authorList>
            <person name="Shade A."/>
        </authorList>
    </citation>
    <scope>NUCLEOTIDE SEQUENCE</scope>
    <source>
        <strain evidence="27">SORGH_AS_0457</strain>
    </source>
</reference>
<dbReference type="Pfam" id="PF00072">
    <property type="entry name" value="Response_reg"/>
    <property type="match status" value="2"/>
</dbReference>
<feature type="modified residue" description="Phosphohistidine" evidence="17">
    <location>
        <position position="1327"/>
    </location>
</feature>
<dbReference type="PROSITE" id="PS50885">
    <property type="entry name" value="HAMP"/>
    <property type="match status" value="1"/>
</dbReference>
<keyword evidence="5 18" id="KW-0597">Phosphoprotein</keyword>
<organism evidence="27 28">
    <name type="scientific">Stenotrophomonas rhizophila</name>
    <dbReference type="NCBI Taxonomy" id="216778"/>
    <lineage>
        <taxon>Bacteria</taxon>
        <taxon>Pseudomonadati</taxon>
        <taxon>Pseudomonadota</taxon>
        <taxon>Gammaproteobacteria</taxon>
        <taxon>Lysobacterales</taxon>
        <taxon>Lysobacteraceae</taxon>
        <taxon>Stenotrophomonas</taxon>
    </lineage>
</organism>
<evidence type="ECO:0000256" key="1">
    <source>
        <dbReference type="ARBA" id="ARBA00000085"/>
    </source>
</evidence>
<dbReference type="PROSITE" id="PS50112">
    <property type="entry name" value="PAS"/>
    <property type="match status" value="1"/>
</dbReference>
<dbReference type="Proteomes" id="UP001226084">
    <property type="component" value="Unassembled WGS sequence"/>
</dbReference>
<evidence type="ECO:0000256" key="5">
    <source>
        <dbReference type="ARBA" id="ARBA00022553"/>
    </source>
</evidence>
<dbReference type="SMART" id="SM00304">
    <property type="entry name" value="HAMP"/>
    <property type="match status" value="1"/>
</dbReference>
<dbReference type="InterPro" id="IPR036097">
    <property type="entry name" value="HisK_dim/P_sf"/>
</dbReference>
<evidence type="ECO:0000256" key="12">
    <source>
        <dbReference type="ARBA" id="ARBA00023012"/>
    </source>
</evidence>
<dbReference type="PROSITE" id="PS50894">
    <property type="entry name" value="HPT"/>
    <property type="match status" value="1"/>
</dbReference>
<dbReference type="InterPro" id="IPR003594">
    <property type="entry name" value="HATPase_dom"/>
</dbReference>
<keyword evidence="19" id="KW-0175">Coiled coil</keyword>
<comment type="subunit">
    <text evidence="15">At low DSF concentrations, interacts with RpfF.</text>
</comment>
<feature type="domain" description="Response regulatory" evidence="22">
    <location>
        <begin position="1131"/>
        <end position="1248"/>
    </location>
</feature>
<dbReference type="Pfam" id="PF08447">
    <property type="entry name" value="PAS_3"/>
    <property type="match status" value="1"/>
</dbReference>
<dbReference type="SMART" id="SM00091">
    <property type="entry name" value="PAS"/>
    <property type="match status" value="2"/>
</dbReference>
<name>A0AAP5AHT9_9GAMM</name>
<dbReference type="InterPro" id="IPR003661">
    <property type="entry name" value="HisK_dim/P_dom"/>
</dbReference>
<dbReference type="Pfam" id="PF02518">
    <property type="entry name" value="HATPase_c"/>
    <property type="match status" value="1"/>
</dbReference>
<keyword evidence="11 20" id="KW-1133">Transmembrane helix</keyword>
<evidence type="ECO:0000259" key="23">
    <source>
        <dbReference type="PROSITE" id="PS50112"/>
    </source>
</evidence>
<dbReference type="PROSITE" id="PS50113">
    <property type="entry name" value="PAC"/>
    <property type="match status" value="1"/>
</dbReference>
<dbReference type="Gene3D" id="1.10.287.130">
    <property type="match status" value="1"/>
</dbReference>
<dbReference type="CDD" id="cd17546">
    <property type="entry name" value="REC_hyHK_CKI1_RcsC-like"/>
    <property type="match status" value="2"/>
</dbReference>
<dbReference type="CDD" id="cd00130">
    <property type="entry name" value="PAS"/>
    <property type="match status" value="2"/>
</dbReference>
<dbReference type="FunFam" id="1.10.287.130:FF:000002">
    <property type="entry name" value="Two-component osmosensing histidine kinase"/>
    <property type="match status" value="1"/>
</dbReference>
<evidence type="ECO:0000256" key="3">
    <source>
        <dbReference type="ARBA" id="ARBA00012438"/>
    </source>
</evidence>
<dbReference type="PRINTS" id="PR00344">
    <property type="entry name" value="BCTRLSENSOR"/>
</dbReference>
<dbReference type="InterPro" id="IPR035965">
    <property type="entry name" value="PAS-like_dom_sf"/>
</dbReference>
<dbReference type="Pfam" id="PF12729">
    <property type="entry name" value="4HB_MCP_1"/>
    <property type="match status" value="1"/>
</dbReference>
<dbReference type="EMBL" id="JAUTAS010000001">
    <property type="protein sequence ID" value="MDQ1108879.1"/>
    <property type="molecule type" value="Genomic_DNA"/>
</dbReference>